<dbReference type="InterPro" id="IPR036388">
    <property type="entry name" value="WH-like_DNA-bd_sf"/>
</dbReference>
<keyword evidence="3" id="KW-1185">Reference proteome</keyword>
<name>A0A7X3S736_9HYPH</name>
<evidence type="ECO:0000259" key="1">
    <source>
        <dbReference type="PROSITE" id="PS50995"/>
    </source>
</evidence>
<evidence type="ECO:0000313" key="2">
    <source>
        <dbReference type="EMBL" id="MXN64423.1"/>
    </source>
</evidence>
<dbReference type="EMBL" id="WUMV01000002">
    <property type="protein sequence ID" value="MXN64423.1"/>
    <property type="molecule type" value="Genomic_DNA"/>
</dbReference>
<accession>A0A7X3S736</accession>
<dbReference type="SUPFAM" id="SSF46785">
    <property type="entry name" value="Winged helix' DNA-binding domain"/>
    <property type="match status" value="1"/>
</dbReference>
<dbReference type="SMART" id="SM00347">
    <property type="entry name" value="HTH_MARR"/>
    <property type="match status" value="1"/>
</dbReference>
<dbReference type="PROSITE" id="PS50995">
    <property type="entry name" value="HTH_MARR_2"/>
    <property type="match status" value="1"/>
</dbReference>
<proteinExistence type="predicted"/>
<dbReference type="InterPro" id="IPR039422">
    <property type="entry name" value="MarR/SlyA-like"/>
</dbReference>
<organism evidence="2 3">
    <name type="scientific">Stappia sediminis</name>
    <dbReference type="NCBI Taxonomy" id="2692190"/>
    <lineage>
        <taxon>Bacteria</taxon>
        <taxon>Pseudomonadati</taxon>
        <taxon>Pseudomonadota</taxon>
        <taxon>Alphaproteobacteria</taxon>
        <taxon>Hyphomicrobiales</taxon>
        <taxon>Stappiaceae</taxon>
        <taxon>Stappia</taxon>
    </lineage>
</organism>
<dbReference type="PANTHER" id="PTHR33164">
    <property type="entry name" value="TRANSCRIPTIONAL REGULATOR, MARR FAMILY"/>
    <property type="match status" value="1"/>
</dbReference>
<dbReference type="GO" id="GO:0003700">
    <property type="term" value="F:DNA-binding transcription factor activity"/>
    <property type="evidence" value="ECO:0007669"/>
    <property type="project" value="InterPro"/>
</dbReference>
<dbReference type="Gene3D" id="1.10.10.10">
    <property type="entry name" value="Winged helix-like DNA-binding domain superfamily/Winged helix DNA-binding domain"/>
    <property type="match status" value="1"/>
</dbReference>
<dbReference type="InterPro" id="IPR000835">
    <property type="entry name" value="HTH_MarR-typ"/>
</dbReference>
<dbReference type="PANTHER" id="PTHR33164:SF43">
    <property type="entry name" value="HTH-TYPE TRANSCRIPTIONAL REPRESSOR YETL"/>
    <property type="match status" value="1"/>
</dbReference>
<dbReference type="GO" id="GO:0006950">
    <property type="term" value="P:response to stress"/>
    <property type="evidence" value="ECO:0007669"/>
    <property type="project" value="TreeGrafter"/>
</dbReference>
<dbReference type="InterPro" id="IPR036390">
    <property type="entry name" value="WH_DNA-bd_sf"/>
</dbReference>
<evidence type="ECO:0000313" key="3">
    <source>
        <dbReference type="Proteomes" id="UP000433101"/>
    </source>
</evidence>
<dbReference type="Proteomes" id="UP000433101">
    <property type="component" value="Unassembled WGS sequence"/>
</dbReference>
<dbReference type="AlphaFoldDB" id="A0A7X3S736"/>
<dbReference type="Pfam" id="PF12802">
    <property type="entry name" value="MarR_2"/>
    <property type="match status" value="1"/>
</dbReference>
<gene>
    <name evidence="2" type="ORF">GR183_05865</name>
</gene>
<comment type="caution">
    <text evidence="2">The sequence shown here is derived from an EMBL/GenBank/DDBJ whole genome shotgun (WGS) entry which is preliminary data.</text>
</comment>
<protein>
    <submittedName>
        <fullName evidence="2">MarR family transcriptional regulator</fullName>
    </submittedName>
</protein>
<reference evidence="2 3" key="1">
    <citation type="submission" date="2019-12" db="EMBL/GenBank/DDBJ databases">
        <authorList>
            <person name="Li M."/>
        </authorList>
    </citation>
    <scope>NUCLEOTIDE SEQUENCE [LARGE SCALE GENOMIC DNA]</scope>
    <source>
        <strain evidence="2 3">GBMRC 2046</strain>
    </source>
</reference>
<feature type="domain" description="HTH marR-type" evidence="1">
    <location>
        <begin position="23"/>
        <end position="156"/>
    </location>
</feature>
<sequence length="158" mass="17379">MARHKTQAANQIPLFGAEVESSENYLPFRVLHAARLVERRIARALTAEFDLSLAEWIVLSALLDADQVSVRDLVPLTGLDTVAVSRAATRLSDKRFVRKIVNKHDKRLVVLSPSKAGRALAGEVDRKMLDLETAFLKGLGVQERVRLGQLLGAVIDSA</sequence>